<name>A0A2P6Q8T2_ROSCH</name>
<accession>A0A2P6Q8T2</accession>
<evidence type="ECO:0000259" key="7">
    <source>
        <dbReference type="SMART" id="SM00219"/>
    </source>
</evidence>
<dbReference type="SMART" id="SM00219">
    <property type="entry name" value="TyrKc"/>
    <property type="match status" value="1"/>
</dbReference>
<evidence type="ECO:0000256" key="1">
    <source>
        <dbReference type="ARBA" id="ARBA00022527"/>
    </source>
</evidence>
<keyword evidence="1" id="KW-0723">Serine/threonine-protein kinase</keyword>
<dbReference type="PANTHER" id="PTHR27002:SF906">
    <property type="entry name" value="PROTEIN KINASE DOMAIN-CONTAINING PROTEIN"/>
    <property type="match status" value="1"/>
</dbReference>
<dbReference type="InterPro" id="IPR011009">
    <property type="entry name" value="Kinase-like_dom_sf"/>
</dbReference>
<organism evidence="8 9">
    <name type="scientific">Rosa chinensis</name>
    <name type="common">China rose</name>
    <dbReference type="NCBI Taxonomy" id="74649"/>
    <lineage>
        <taxon>Eukaryota</taxon>
        <taxon>Viridiplantae</taxon>
        <taxon>Streptophyta</taxon>
        <taxon>Embryophyta</taxon>
        <taxon>Tracheophyta</taxon>
        <taxon>Spermatophyta</taxon>
        <taxon>Magnoliopsida</taxon>
        <taxon>eudicotyledons</taxon>
        <taxon>Gunneridae</taxon>
        <taxon>Pentapetalae</taxon>
        <taxon>rosids</taxon>
        <taxon>fabids</taxon>
        <taxon>Rosales</taxon>
        <taxon>Rosaceae</taxon>
        <taxon>Rosoideae</taxon>
        <taxon>Rosoideae incertae sedis</taxon>
        <taxon>Rosa</taxon>
    </lineage>
</organism>
<evidence type="ECO:0000256" key="6">
    <source>
        <dbReference type="SAM" id="MobiDB-lite"/>
    </source>
</evidence>
<dbReference type="AlphaFoldDB" id="A0A2P6Q8T2"/>
<evidence type="ECO:0000256" key="4">
    <source>
        <dbReference type="ARBA" id="ARBA00022777"/>
    </source>
</evidence>
<keyword evidence="2 8" id="KW-0808">Transferase</keyword>
<evidence type="ECO:0000256" key="5">
    <source>
        <dbReference type="ARBA" id="ARBA00022840"/>
    </source>
</evidence>
<protein>
    <recommendedName>
        <fullName evidence="7">Tyrosine-protein kinase catalytic domain-containing protein</fullName>
    </recommendedName>
</protein>
<feature type="domain" description="Tyrosine-protein kinase catalytic" evidence="7">
    <location>
        <begin position="46"/>
        <end position="193"/>
    </location>
</feature>
<dbReference type="GO" id="GO:0004674">
    <property type="term" value="F:protein serine/threonine kinase activity"/>
    <property type="evidence" value="ECO:0007669"/>
    <property type="project" value="UniProtKB-KW"/>
</dbReference>
<dbReference type="Proteomes" id="UP000238479">
    <property type="component" value="Chromosome 5"/>
</dbReference>
<feature type="region of interest" description="Disordered" evidence="6">
    <location>
        <begin position="196"/>
        <end position="239"/>
    </location>
</feature>
<proteinExistence type="predicted"/>
<reference evidence="8 9" key="1">
    <citation type="journal article" date="2018" name="Nat. Genet.">
        <title>The Rosa genome provides new insights in the design of modern roses.</title>
        <authorList>
            <person name="Bendahmane M."/>
        </authorList>
    </citation>
    <scope>NUCLEOTIDE SEQUENCE [LARGE SCALE GENOMIC DNA]</scope>
    <source>
        <strain evidence="9">cv. Old Blush</strain>
    </source>
</reference>
<gene>
    <name evidence="8" type="ORF">RchiOBHm_Chr5g0026081</name>
</gene>
<dbReference type="GO" id="GO:0005524">
    <property type="term" value="F:ATP binding"/>
    <property type="evidence" value="ECO:0007669"/>
    <property type="project" value="UniProtKB-KW"/>
</dbReference>
<feature type="compositionally biased region" description="Acidic residues" evidence="6">
    <location>
        <begin position="215"/>
        <end position="224"/>
    </location>
</feature>
<dbReference type="GO" id="GO:0005886">
    <property type="term" value="C:plasma membrane"/>
    <property type="evidence" value="ECO:0007669"/>
    <property type="project" value="TreeGrafter"/>
</dbReference>
<evidence type="ECO:0000256" key="3">
    <source>
        <dbReference type="ARBA" id="ARBA00022741"/>
    </source>
</evidence>
<sequence>MYKFIEKRSNKSYLLYFISAGKLSRGHKENLELRDLTTVVNETCNFSNDNKLGEGGFGSVFKHKNLVKLLGCCFQQDEMMLIYKCMPDKSLDFFLFSVLSPRKFIFGFIGPYGYMSPEYTIDGFFSIKSDVYNYGVLVLEIPFIEGRSIEFLDPLVEDSSTLHEVVQSIHVGLLCVQQKPQDRPSMPAAVLILSGEGASPQPQKPGFFSERNLTEPEDSTDEATECSANELTVTQVGAR</sequence>
<keyword evidence="4" id="KW-0418">Kinase</keyword>
<keyword evidence="9" id="KW-1185">Reference proteome</keyword>
<evidence type="ECO:0000313" key="8">
    <source>
        <dbReference type="EMBL" id="PRQ30567.1"/>
    </source>
</evidence>
<dbReference type="InterPro" id="IPR020635">
    <property type="entry name" value="Tyr_kinase_cat_dom"/>
</dbReference>
<dbReference type="GO" id="GO:0004713">
    <property type="term" value="F:protein tyrosine kinase activity"/>
    <property type="evidence" value="ECO:0007669"/>
    <property type="project" value="InterPro"/>
</dbReference>
<keyword evidence="3" id="KW-0547">Nucleotide-binding</keyword>
<evidence type="ECO:0000256" key="2">
    <source>
        <dbReference type="ARBA" id="ARBA00022679"/>
    </source>
</evidence>
<dbReference type="Gramene" id="PRQ30567">
    <property type="protein sequence ID" value="PRQ30567"/>
    <property type="gene ID" value="RchiOBHm_Chr5g0026081"/>
</dbReference>
<dbReference type="SUPFAM" id="SSF56112">
    <property type="entry name" value="Protein kinase-like (PK-like)"/>
    <property type="match status" value="1"/>
</dbReference>
<dbReference type="Gene3D" id="1.10.510.10">
    <property type="entry name" value="Transferase(Phosphotransferase) domain 1"/>
    <property type="match status" value="2"/>
</dbReference>
<feature type="compositionally biased region" description="Polar residues" evidence="6">
    <location>
        <begin position="226"/>
        <end position="239"/>
    </location>
</feature>
<dbReference type="EMBL" id="PDCK01000043">
    <property type="protein sequence ID" value="PRQ30567.1"/>
    <property type="molecule type" value="Genomic_DNA"/>
</dbReference>
<keyword evidence="5" id="KW-0067">ATP-binding</keyword>
<comment type="caution">
    <text evidence="8">The sequence shown here is derived from an EMBL/GenBank/DDBJ whole genome shotgun (WGS) entry which is preliminary data.</text>
</comment>
<dbReference type="STRING" id="74649.A0A2P6Q8T2"/>
<evidence type="ECO:0000313" key="9">
    <source>
        <dbReference type="Proteomes" id="UP000238479"/>
    </source>
</evidence>
<dbReference type="PANTHER" id="PTHR27002">
    <property type="entry name" value="RECEPTOR-LIKE SERINE/THREONINE-PROTEIN KINASE SD1-8"/>
    <property type="match status" value="1"/>
</dbReference>